<evidence type="ECO:0000259" key="2">
    <source>
        <dbReference type="Pfam" id="PF07670"/>
    </source>
</evidence>
<reference evidence="3 4" key="1">
    <citation type="submission" date="2008-04" db="EMBL/GenBank/DDBJ databases">
        <title>Complete sequence of chromosome of Natranaerobius thermophilus JW/NM-WN-LF.</title>
        <authorList>
            <consortium name="US DOE Joint Genome Institute"/>
            <person name="Copeland A."/>
            <person name="Lucas S."/>
            <person name="Lapidus A."/>
            <person name="Glavina del Rio T."/>
            <person name="Dalin E."/>
            <person name="Tice H."/>
            <person name="Bruce D."/>
            <person name="Goodwin L."/>
            <person name="Pitluck S."/>
            <person name="Chertkov O."/>
            <person name="Brettin T."/>
            <person name="Detter J.C."/>
            <person name="Han C."/>
            <person name="Kuske C.R."/>
            <person name="Schmutz J."/>
            <person name="Larimer F."/>
            <person name="Land M."/>
            <person name="Hauser L."/>
            <person name="Kyrpides N."/>
            <person name="Lykidis A."/>
            <person name="Mesbah N.M."/>
            <person name="Wiegel J."/>
        </authorList>
    </citation>
    <scope>NUCLEOTIDE SEQUENCE [LARGE SCALE GENOMIC DNA]</scope>
    <source>
        <strain evidence="4">ATCC BAA-1301 / DSM 18059 / JW/NM-WN-LF</strain>
    </source>
</reference>
<dbReference type="eggNOG" id="COG3314">
    <property type="taxonomic scope" value="Bacteria"/>
</dbReference>
<dbReference type="Pfam" id="PF07670">
    <property type="entry name" value="Gate"/>
    <property type="match status" value="1"/>
</dbReference>
<feature type="transmembrane region" description="Helical" evidence="1">
    <location>
        <begin position="138"/>
        <end position="161"/>
    </location>
</feature>
<keyword evidence="4" id="KW-1185">Reference proteome</keyword>
<feature type="transmembrane region" description="Helical" evidence="1">
    <location>
        <begin position="56"/>
        <end position="74"/>
    </location>
</feature>
<feature type="transmembrane region" description="Helical" evidence="1">
    <location>
        <begin position="95"/>
        <end position="118"/>
    </location>
</feature>
<keyword evidence="1" id="KW-0812">Transmembrane</keyword>
<feature type="transmembrane region" description="Helical" evidence="1">
    <location>
        <begin position="20"/>
        <end position="36"/>
    </location>
</feature>
<dbReference type="KEGG" id="nth:Nther_0768"/>
<keyword evidence="1" id="KW-1133">Transmembrane helix</keyword>
<dbReference type="HOGENOM" id="CLU_048533_0_0_9"/>
<sequence>MMTNENETVQKLDTNSVLKFILLSMLGIFLFFIPVQESNVPLVVIINTLRSLLGDALIGIVVIMVVTLNISVLLGRVFKVKWFAEYHKNDKPDQILFFFLSLISTICILFEIGPAFIFQDPRIGGELLPLSADIMSTITLAGWLIFIILKSGLVEFVGILIEPLMRPIFKLPGQSAIDCLSSFVVSPAVAIYLTDDYYQEKVYTKREAIGAASCFSTCSVGFIGVLAAMGGIEYQFGVLVICSLLLVFVLTPILLRIPPISSYKNEYVDNRVQTKEDCVVDKQGNAFRRALIAASNRSEEFNMKDFALRLVNSLKFAQRIVTYMMTIVVVTLTLVYYTPIFTWVGRPFGILFELLQLPNAAEISAAPILGFLSITLPVISISGQEIAEQSVFFVVLLSIAQIIFISEAGSAMLQSSLNIKFKDIVKMVAVRTMIAIPIVAFISHLLF</sequence>
<keyword evidence="1" id="KW-0472">Membrane</keyword>
<feature type="transmembrane region" description="Helical" evidence="1">
    <location>
        <begin position="234"/>
        <end position="255"/>
    </location>
</feature>
<protein>
    <submittedName>
        <fullName evidence="3">Nucleoside recognition domain protein</fullName>
    </submittedName>
</protein>
<gene>
    <name evidence="3" type="ordered locus">Nther_0768</name>
</gene>
<dbReference type="EMBL" id="CP001034">
    <property type="protein sequence ID" value="ACB84355.1"/>
    <property type="molecule type" value="Genomic_DNA"/>
</dbReference>
<dbReference type="AlphaFoldDB" id="B2A7Q3"/>
<feature type="transmembrane region" description="Helical" evidence="1">
    <location>
        <begin position="391"/>
        <end position="412"/>
    </location>
</feature>
<dbReference type="STRING" id="457570.Nther_0768"/>
<feature type="transmembrane region" description="Helical" evidence="1">
    <location>
        <begin position="360"/>
        <end position="379"/>
    </location>
</feature>
<evidence type="ECO:0000256" key="1">
    <source>
        <dbReference type="SAM" id="Phobius"/>
    </source>
</evidence>
<feature type="transmembrane region" description="Helical" evidence="1">
    <location>
        <begin position="320"/>
        <end position="340"/>
    </location>
</feature>
<dbReference type="Proteomes" id="UP000001683">
    <property type="component" value="Chromosome"/>
</dbReference>
<feature type="transmembrane region" description="Helical" evidence="1">
    <location>
        <begin position="424"/>
        <end position="446"/>
    </location>
</feature>
<reference evidence="3 4" key="2">
    <citation type="journal article" date="2011" name="J. Bacteriol.">
        <title>Complete genome sequence of the anaerobic, halophilic alkalithermophile Natranaerobius thermophilus JW/NM-WN-LF.</title>
        <authorList>
            <person name="Zhao B."/>
            <person name="Mesbah N.M."/>
            <person name="Dalin E."/>
            <person name="Goodwin L."/>
            <person name="Nolan M."/>
            <person name="Pitluck S."/>
            <person name="Chertkov O."/>
            <person name="Brettin T.S."/>
            <person name="Han J."/>
            <person name="Larimer F.W."/>
            <person name="Land M.L."/>
            <person name="Hauser L."/>
            <person name="Kyrpides N."/>
            <person name="Wiegel J."/>
        </authorList>
    </citation>
    <scope>NUCLEOTIDE SEQUENCE [LARGE SCALE GENOMIC DNA]</scope>
    <source>
        <strain evidence="4">ATCC BAA-1301 / DSM 18059 / JW/NM-WN-LF</strain>
    </source>
</reference>
<organism evidence="3 4">
    <name type="scientific">Natranaerobius thermophilus (strain ATCC BAA-1301 / DSM 18059 / JW/NM-WN-LF)</name>
    <dbReference type="NCBI Taxonomy" id="457570"/>
    <lineage>
        <taxon>Bacteria</taxon>
        <taxon>Bacillati</taxon>
        <taxon>Bacillota</taxon>
        <taxon>Clostridia</taxon>
        <taxon>Natranaerobiales</taxon>
        <taxon>Natranaerobiaceae</taxon>
        <taxon>Natranaerobius</taxon>
    </lineage>
</organism>
<evidence type="ECO:0000313" key="4">
    <source>
        <dbReference type="Proteomes" id="UP000001683"/>
    </source>
</evidence>
<feature type="transmembrane region" description="Helical" evidence="1">
    <location>
        <begin position="208"/>
        <end position="228"/>
    </location>
</feature>
<dbReference type="InterPro" id="IPR011642">
    <property type="entry name" value="Gate_dom"/>
</dbReference>
<accession>B2A7Q3</accession>
<name>B2A7Q3_NATTJ</name>
<dbReference type="InParanoid" id="B2A7Q3"/>
<feature type="domain" description="Nucleoside transporter/FeoB GTPase Gate" evidence="2">
    <location>
        <begin position="135"/>
        <end position="232"/>
    </location>
</feature>
<evidence type="ECO:0000313" key="3">
    <source>
        <dbReference type="EMBL" id="ACB84355.1"/>
    </source>
</evidence>
<proteinExistence type="predicted"/>